<feature type="domain" description="FecR N-terminal" evidence="3">
    <location>
        <begin position="29"/>
        <end position="71"/>
    </location>
</feature>
<proteinExistence type="predicted"/>
<name>A0A833PCJ0_ACIBZ</name>
<dbReference type="Pfam" id="PF16220">
    <property type="entry name" value="DUF4880"/>
    <property type="match status" value="1"/>
</dbReference>
<reference evidence="5" key="1">
    <citation type="journal article" date="2020" name="MBio">
        <title>Horizontal gene transfer to a defensive symbiont with a reduced genome amongst a multipartite beetle microbiome.</title>
        <authorList>
            <person name="Waterworth S.C."/>
            <person name="Florez L.V."/>
            <person name="Rees E.R."/>
            <person name="Hertweck C."/>
            <person name="Kaltenpoth M."/>
            <person name="Kwan J.C."/>
        </authorList>
    </citation>
    <scope>NUCLEOTIDE SEQUENCE [LARGE SCALE GENOMIC DNA]</scope>
</reference>
<evidence type="ECO:0000313" key="4">
    <source>
        <dbReference type="EMBL" id="KAF1025248.1"/>
    </source>
</evidence>
<dbReference type="GO" id="GO:0016989">
    <property type="term" value="F:sigma factor antagonist activity"/>
    <property type="evidence" value="ECO:0007669"/>
    <property type="project" value="TreeGrafter"/>
</dbReference>
<dbReference type="InterPro" id="IPR012373">
    <property type="entry name" value="Ferrdict_sens_TM"/>
</dbReference>
<keyword evidence="1" id="KW-0812">Transmembrane</keyword>
<evidence type="ECO:0000313" key="5">
    <source>
        <dbReference type="Proteomes" id="UP000490535"/>
    </source>
</evidence>
<dbReference type="EMBL" id="WNDP01000043">
    <property type="protein sequence ID" value="KAF1025248.1"/>
    <property type="molecule type" value="Genomic_DNA"/>
</dbReference>
<evidence type="ECO:0000259" key="2">
    <source>
        <dbReference type="Pfam" id="PF04773"/>
    </source>
</evidence>
<protein>
    <submittedName>
        <fullName evidence="4">Protein FecR</fullName>
    </submittedName>
</protein>
<organism evidence="4 5">
    <name type="scientific">Acinetobacter bereziniae</name>
    <name type="common">Acinetobacter genomosp. 10</name>
    <dbReference type="NCBI Taxonomy" id="106648"/>
    <lineage>
        <taxon>Bacteria</taxon>
        <taxon>Pseudomonadati</taxon>
        <taxon>Pseudomonadota</taxon>
        <taxon>Gammaproteobacteria</taxon>
        <taxon>Moraxellales</taxon>
        <taxon>Moraxellaceae</taxon>
        <taxon>Acinetobacter</taxon>
    </lineage>
</organism>
<dbReference type="AlphaFoldDB" id="A0A833PCJ0"/>
<comment type="caution">
    <text evidence="4">The sequence shown here is derived from an EMBL/GenBank/DDBJ whole genome shotgun (WGS) entry which is preliminary data.</text>
</comment>
<dbReference type="PIRSF" id="PIRSF018266">
    <property type="entry name" value="FecR"/>
    <property type="match status" value="1"/>
</dbReference>
<dbReference type="PANTHER" id="PTHR30273">
    <property type="entry name" value="PERIPLASMIC SIGNAL SENSOR AND SIGMA FACTOR ACTIVATOR FECR-RELATED"/>
    <property type="match status" value="1"/>
</dbReference>
<sequence length="347" mass="39765">MGFNFRKDNKNEKITESSVQSISFSKIDDEALEWVLALTSGDCSTKKIAACKKWRQQSNQREYAFQQARKLWLTLGSSDSLTTDLFLELQRSAPSPFSSTSPFSVPHFLFWHHSYQNPKRILPLLFFILAVFISSIYLLMPKYDFETDYGQIQNFQLSDGSKITLNTNTGIKVNLSSNYREILMEKGEAYIQISQSNIPFIVKAGDNVITALDSAFSVAKNDKTIKVTVSNGQLDISPSSSDKISLYTGQQALLNKYQIKLTEVNISDQLSWTKGILIFSNEFLYKIINTVREYDDRKWLVYINNKNQNKLFSTTINIREIDQWVNGLSEIDNLKIRDIGPFLVIYN</sequence>
<keyword evidence="1" id="KW-1133">Transmembrane helix</keyword>
<gene>
    <name evidence="4" type="primary">fecR_3</name>
    <name evidence="4" type="ORF">GAK29_02037</name>
</gene>
<keyword evidence="1" id="KW-0472">Membrane</keyword>
<dbReference type="Gene3D" id="2.60.120.1440">
    <property type="match status" value="1"/>
</dbReference>
<dbReference type="Pfam" id="PF04773">
    <property type="entry name" value="FecR"/>
    <property type="match status" value="1"/>
</dbReference>
<dbReference type="InterPro" id="IPR032623">
    <property type="entry name" value="FecR_N"/>
</dbReference>
<evidence type="ECO:0000256" key="1">
    <source>
        <dbReference type="SAM" id="Phobius"/>
    </source>
</evidence>
<feature type="domain" description="FecR protein" evidence="2">
    <location>
        <begin position="145"/>
        <end position="233"/>
    </location>
</feature>
<dbReference type="PANTHER" id="PTHR30273:SF2">
    <property type="entry name" value="PROTEIN FECR"/>
    <property type="match status" value="1"/>
</dbReference>
<feature type="transmembrane region" description="Helical" evidence="1">
    <location>
        <begin position="121"/>
        <end position="140"/>
    </location>
</feature>
<evidence type="ECO:0000259" key="3">
    <source>
        <dbReference type="Pfam" id="PF16220"/>
    </source>
</evidence>
<dbReference type="InterPro" id="IPR006860">
    <property type="entry name" value="FecR"/>
</dbReference>
<accession>A0A833PCJ0</accession>
<dbReference type="Proteomes" id="UP000490535">
    <property type="component" value="Unassembled WGS sequence"/>
</dbReference>